<keyword evidence="2" id="KW-0234">DNA repair</keyword>
<evidence type="ECO:0000313" key="4">
    <source>
        <dbReference type="EMBL" id="GLI38359.1"/>
    </source>
</evidence>
<comment type="similarity">
    <text evidence="2">Belongs to the prokaryotic Ku family.</text>
</comment>
<evidence type="ECO:0000313" key="5">
    <source>
        <dbReference type="Proteomes" id="UP001144352"/>
    </source>
</evidence>
<evidence type="ECO:0000256" key="1">
    <source>
        <dbReference type="ARBA" id="ARBA00023125"/>
    </source>
</evidence>
<dbReference type="SUPFAM" id="SSF100939">
    <property type="entry name" value="SPOC domain-like"/>
    <property type="match status" value="1"/>
</dbReference>
<dbReference type="HAMAP" id="MF_01875">
    <property type="entry name" value="Prokaryotic_Ku"/>
    <property type="match status" value="1"/>
</dbReference>
<dbReference type="GO" id="GO:0003690">
    <property type="term" value="F:double-stranded DNA binding"/>
    <property type="evidence" value="ECO:0007669"/>
    <property type="project" value="UniProtKB-UniRule"/>
</dbReference>
<dbReference type="AlphaFoldDB" id="A0A9W6G048"/>
<proteinExistence type="inferred from homology"/>
<name>A0A9W6G048_9BACT</name>
<accession>A0A9W6G048</accession>
<keyword evidence="2" id="KW-0233">DNA recombination</keyword>
<dbReference type="SMART" id="SM00559">
    <property type="entry name" value="Ku78"/>
    <property type="match status" value="1"/>
</dbReference>
<keyword evidence="2" id="KW-0227">DNA damage</keyword>
<dbReference type="PANTHER" id="PTHR41251:SF1">
    <property type="entry name" value="NON-HOMOLOGOUS END JOINING PROTEIN KU"/>
    <property type="match status" value="1"/>
</dbReference>
<dbReference type="GO" id="GO:0006303">
    <property type="term" value="P:double-strand break repair via nonhomologous end joining"/>
    <property type="evidence" value="ECO:0007669"/>
    <property type="project" value="UniProtKB-UniRule"/>
</dbReference>
<dbReference type="InterPro" id="IPR006164">
    <property type="entry name" value="DNA_bd_Ku70/Ku80"/>
</dbReference>
<dbReference type="PIRSF" id="PIRSF006493">
    <property type="entry name" value="Prok_Ku"/>
    <property type="match status" value="1"/>
</dbReference>
<dbReference type="Pfam" id="PF02735">
    <property type="entry name" value="Ku"/>
    <property type="match status" value="1"/>
</dbReference>
<keyword evidence="5" id="KW-1185">Reference proteome</keyword>
<dbReference type="EMBL" id="BSDS01000001">
    <property type="protein sequence ID" value="GLI38359.1"/>
    <property type="molecule type" value="Genomic_DNA"/>
</dbReference>
<organism evidence="4 5">
    <name type="scientific">Geobacter hydrogenophilus</name>
    <dbReference type="NCBI Taxonomy" id="40983"/>
    <lineage>
        <taxon>Bacteria</taxon>
        <taxon>Pseudomonadati</taxon>
        <taxon>Thermodesulfobacteriota</taxon>
        <taxon>Desulfuromonadia</taxon>
        <taxon>Geobacterales</taxon>
        <taxon>Geobacteraceae</taxon>
        <taxon>Geobacter</taxon>
    </lineage>
</organism>
<comment type="subunit">
    <text evidence="2">Homodimer. Interacts with LigD.</text>
</comment>
<comment type="function">
    <text evidence="2">With LigD forms a non-homologous end joining (NHEJ) DNA repair enzyme, which repairs dsDNA breaks with reduced fidelity. Binds linear dsDNA with 5'- and 3'- overhangs but not closed circular dsDNA nor ssDNA. Recruits and stimulates the ligase activity of LigD.</text>
</comment>
<dbReference type="GO" id="GO:0006310">
    <property type="term" value="P:DNA recombination"/>
    <property type="evidence" value="ECO:0007669"/>
    <property type="project" value="UniProtKB-KW"/>
</dbReference>
<evidence type="ECO:0000259" key="3">
    <source>
        <dbReference type="SMART" id="SM00559"/>
    </source>
</evidence>
<feature type="domain" description="Ku" evidence="3">
    <location>
        <begin position="54"/>
        <end position="181"/>
    </location>
</feature>
<dbReference type="PANTHER" id="PTHR41251">
    <property type="entry name" value="NON-HOMOLOGOUS END JOINING PROTEIN KU"/>
    <property type="match status" value="1"/>
</dbReference>
<evidence type="ECO:0000256" key="2">
    <source>
        <dbReference type="HAMAP-Rule" id="MF_01875"/>
    </source>
</evidence>
<gene>
    <name evidence="2 4" type="primary">ku</name>
    <name evidence="4" type="ORF">GHYDROH2_18600</name>
</gene>
<keyword evidence="1 2" id="KW-0238">DNA-binding</keyword>
<reference evidence="4" key="1">
    <citation type="submission" date="2022-12" db="EMBL/GenBank/DDBJ databases">
        <title>Reference genome sequencing for broad-spectrum identification of bacterial and archaeal isolates by mass spectrometry.</title>
        <authorList>
            <person name="Sekiguchi Y."/>
            <person name="Tourlousse D.M."/>
        </authorList>
    </citation>
    <scope>NUCLEOTIDE SEQUENCE</scope>
    <source>
        <strain evidence="4">H2</strain>
    </source>
</reference>
<dbReference type="Gene3D" id="2.40.290.10">
    <property type="match status" value="1"/>
</dbReference>
<dbReference type="RefSeq" id="WP_214186530.1">
    <property type="nucleotide sequence ID" value="NZ_BSDS01000001.1"/>
</dbReference>
<comment type="caution">
    <text evidence="4">The sequence shown here is derived from an EMBL/GenBank/DDBJ whole genome shotgun (WGS) entry which is preliminary data.</text>
</comment>
<dbReference type="InterPro" id="IPR009187">
    <property type="entry name" value="Prok_Ku"/>
</dbReference>
<sequence>MTGGTIWKGTIHFADTDIAVKLHAAVREDRIQFHLLHRHDLVRLRQQMICALEKKPVPAEAQIKGFEVEEGKYLIVDPEELEELSPESSRMIEVHEFVTRDGIDPLFLGHAYYLEPDLPARGYNELAAALGEMDAAGICTWAMRKRAYLGALEARGGILRLHTLRHADEVIGAGSLQLDEIPLTERELKIGIDLINQLAAPFQPEKFANEHQKKLQQLIEQKVRGEKVAILRPKRLKPTAPDKLLEALEASLKKVA</sequence>
<dbReference type="Proteomes" id="UP001144352">
    <property type="component" value="Unassembled WGS sequence"/>
</dbReference>
<dbReference type="InterPro" id="IPR016194">
    <property type="entry name" value="SPOC-like_C_dom_sf"/>
</dbReference>
<protein>
    <recommendedName>
        <fullName evidence="2">Non-homologous end joining protein Ku</fullName>
    </recommendedName>
</protein>